<evidence type="ECO:0000313" key="1">
    <source>
        <dbReference type="EMBL" id="GGC34912.1"/>
    </source>
</evidence>
<comment type="caution">
    <text evidence="1">The sequence shown here is derived from an EMBL/GenBank/DDBJ whole genome shotgun (WGS) entry which is preliminary data.</text>
</comment>
<dbReference type="SUPFAM" id="SSF88874">
    <property type="entry name" value="Receptor-binding domain of short tail fibre protein gp12"/>
    <property type="match status" value="1"/>
</dbReference>
<sequence>MEEMETNNADILPGHLIGMSLFNPEDQAVLYIDHDPHKHTLHCQITNISDRTICIQKSTEENEAGPDNYHFALRFRRGLLQSNAKGEVSIVTPDLGTDWKVSPAIVGNAVKEGVTIYFLYTGDVPLVIIPERLALTEEELSGEESSLSSALILTLGNLQATPSNGARTTQVELLFKNIAYENDLAFLMYGTRQQLLNVVNHTGHRIAPLLFSWMGNHRLLNNGEQQTIRLRMLNTQRDRPLLFSTDVQKPTKLFFTANGLKINAIQFKKEDIAEQVKAKIDTSNSLKYDENDGHWIFNNEDNLIELDKDKYLEFDLTVTPTTESDTYFLNIHYVNLPGYWDSAVALPIQVSPLAFKKGNVGIGIEPGDATLTVATKGEFATALKVKGRMHSDSKDGGLWLDDKESAFIGNTVKNVGIWLTSLGRYVFNIHKESGKVHIGHDENFEPKHALDVEGDINASGKLKENGYDLLPAGAIIMWSGSKVPVGWVLCDGKNTLADGKTKTPNLIDRFIMGGIAKLFDNEDSTRVNGKNKMVLNEKHLPDHKHTFKMKAGPSPQDTFAKVTEWVLQPIKPERKELYHTRTYHTENIAGRLDANNKKIEVSSFDNRPAYYTLAFIMKL</sequence>
<reference evidence="2" key="1">
    <citation type="journal article" date="2019" name="Int. J. Syst. Evol. Microbiol.">
        <title>The Global Catalogue of Microorganisms (GCM) 10K type strain sequencing project: providing services to taxonomists for standard genome sequencing and annotation.</title>
        <authorList>
            <consortium name="The Broad Institute Genomics Platform"/>
            <consortium name="The Broad Institute Genome Sequencing Center for Infectious Disease"/>
            <person name="Wu L."/>
            <person name="Ma J."/>
        </authorList>
    </citation>
    <scope>NUCLEOTIDE SEQUENCE [LARGE SCALE GENOMIC DNA]</scope>
    <source>
        <strain evidence="2">CGMCC 1.10832</strain>
    </source>
</reference>
<proteinExistence type="predicted"/>
<evidence type="ECO:0008006" key="3">
    <source>
        <dbReference type="Google" id="ProtNLM"/>
    </source>
</evidence>
<name>A0ABQ1M876_9BACT</name>
<organism evidence="1 2">
    <name type="scientific">Marivirga lumbricoides</name>
    <dbReference type="NCBI Taxonomy" id="1046115"/>
    <lineage>
        <taxon>Bacteria</taxon>
        <taxon>Pseudomonadati</taxon>
        <taxon>Bacteroidota</taxon>
        <taxon>Cytophagia</taxon>
        <taxon>Cytophagales</taxon>
        <taxon>Marivirgaceae</taxon>
        <taxon>Marivirga</taxon>
    </lineage>
</organism>
<accession>A0ABQ1M876</accession>
<gene>
    <name evidence="1" type="ORF">GCM10011506_20340</name>
</gene>
<dbReference type="EMBL" id="BMEC01000006">
    <property type="protein sequence ID" value="GGC34912.1"/>
    <property type="molecule type" value="Genomic_DNA"/>
</dbReference>
<dbReference type="Proteomes" id="UP000636010">
    <property type="component" value="Unassembled WGS sequence"/>
</dbReference>
<protein>
    <recommendedName>
        <fullName evidence="3">Phage tail collar domain-containing protein</fullName>
    </recommendedName>
</protein>
<keyword evidence="2" id="KW-1185">Reference proteome</keyword>
<evidence type="ECO:0000313" key="2">
    <source>
        <dbReference type="Proteomes" id="UP000636010"/>
    </source>
</evidence>